<evidence type="ECO:0000313" key="1">
    <source>
        <dbReference type="EMBL" id="KAI3371676.1"/>
    </source>
</evidence>
<keyword evidence="2" id="KW-1185">Reference proteome</keyword>
<organism evidence="1 2">
    <name type="scientific">Scortum barcoo</name>
    <name type="common">barcoo grunter</name>
    <dbReference type="NCBI Taxonomy" id="214431"/>
    <lineage>
        <taxon>Eukaryota</taxon>
        <taxon>Metazoa</taxon>
        <taxon>Chordata</taxon>
        <taxon>Craniata</taxon>
        <taxon>Vertebrata</taxon>
        <taxon>Euteleostomi</taxon>
        <taxon>Actinopterygii</taxon>
        <taxon>Neopterygii</taxon>
        <taxon>Teleostei</taxon>
        <taxon>Neoteleostei</taxon>
        <taxon>Acanthomorphata</taxon>
        <taxon>Eupercaria</taxon>
        <taxon>Centrarchiformes</taxon>
        <taxon>Terapontoidei</taxon>
        <taxon>Terapontidae</taxon>
        <taxon>Scortum</taxon>
    </lineage>
</organism>
<protein>
    <submittedName>
        <fullName evidence="1">Uncharacterized protein</fullName>
    </submittedName>
</protein>
<dbReference type="Proteomes" id="UP000831701">
    <property type="component" value="Chromosome 6"/>
</dbReference>
<comment type="caution">
    <text evidence="1">The sequence shown here is derived from an EMBL/GenBank/DDBJ whole genome shotgun (WGS) entry which is preliminary data.</text>
</comment>
<sequence length="944" mass="105256">MIISDRASCERAPSSFSLEARGGRCWANYKRQQRPDGTLASPETTRWITVQSPGHSPPTQLYENGVMEKDAEARFEDQISKLVLEKQELEWEKESLQHQTETLAKQHTESLTNVKKQFQAKIRNIEEEKGKYQVSAELKDKEINNLKEELKSLQLLKYNLSKKSSELEQKLALQSRSKDSHLNQLGEVEKRFSALSRQCAIVKQAHEKLEQDVDEAMKMNKKLTSANGKQEATILSLKKETEMNRKLADENVTLRAEKQEVMRSLQHAQQLLLSQTQTVSRVELEMQNQRELHQGLKQEHEVMREKSKALEDKVAQLMESYAASKTSWDKERAMFLDRIKSEQEDLQAVTEAYDELQQKHTELSSQTQHIYKLEVQTHTQTQMTGSSQSVSTQVFPSLAEEIREEETLNEPIFSLEHSASIQTKTSNCVDDTGAVTVLVDYEATGGQDTPNHHQQSQFKQPPNLPNMFTCSLNNNNLFSVCSLSGTVSASSTLNKYTNNSDTDTSTVSSPANDGSGDLLRKEKRDEGNGGMSGENDVTQGKNNKKEEINGEQQWNTEEVQGDDVKEGGSAGGKRGTLMAHTADRADRQEASQRSTEDTGDTKQPETETKDRAEGEGTDGAEERAKKGLRTPETPETQIMVETTTDMTTGESNAQRVIDFMDTEPPLAACEPTDSLSQTVSERDADSTHVKKGFETDSCQEPMKSEDAEDAMTTKSETDFKLSIHQSHEDDASPETGSAKCCEQCPTKELLLDDTNELSLPRNMTYRSSFDWASFQRKTGSHMSEQNTSDPGGVPGHPPSTIPMFLKNKHRKVPLVITKASDLLNASSVSGTAASLRRHHQGEWKAVGETCRETAAVDAESRPSLSISSYPVSTSSIAVSKLSWQTTPGGSSVLHSLPVLTCYQYKRHLSTTSNSQTPNSTMAKTKELSKDTRNKIVDLHPGWED</sequence>
<dbReference type="EMBL" id="CM041536">
    <property type="protein sequence ID" value="KAI3371676.1"/>
    <property type="molecule type" value="Genomic_DNA"/>
</dbReference>
<gene>
    <name evidence="1" type="ORF">L3Q82_024237</name>
</gene>
<reference evidence="1" key="1">
    <citation type="submission" date="2022-04" db="EMBL/GenBank/DDBJ databases">
        <title>Jade perch genome.</title>
        <authorList>
            <person name="Chao B."/>
        </authorList>
    </citation>
    <scope>NUCLEOTIDE SEQUENCE</scope>
    <source>
        <strain evidence="1">CB-2022</strain>
    </source>
</reference>
<proteinExistence type="predicted"/>
<name>A0ACB8WVC9_9TELE</name>
<accession>A0ACB8WVC9</accession>
<evidence type="ECO:0000313" key="2">
    <source>
        <dbReference type="Proteomes" id="UP000831701"/>
    </source>
</evidence>